<dbReference type="Proteomes" id="UP000234181">
    <property type="component" value="Unassembled WGS sequence"/>
</dbReference>
<evidence type="ECO:0000256" key="1">
    <source>
        <dbReference type="SAM" id="MobiDB-lite"/>
    </source>
</evidence>
<gene>
    <name evidence="2" type="ORF">XAP6984_560033</name>
    <name evidence="3" type="ORF">XAP7430_520033</name>
</gene>
<protein>
    <submittedName>
        <fullName evidence="3">Uncharacterized protein</fullName>
    </submittedName>
</protein>
<evidence type="ECO:0000313" key="3">
    <source>
        <dbReference type="EMBL" id="SON90986.1"/>
    </source>
</evidence>
<sequence>MPEGRMGAVGLHNQRAADLGLAMLRPGVQAPPARFPARALHATSPASGRSEGQRS</sequence>
<name>A0AB38E2J0_XANCH</name>
<proteinExistence type="predicted"/>
<dbReference type="EMBL" id="OCYT01000113">
    <property type="protein sequence ID" value="SON84030.1"/>
    <property type="molecule type" value="Genomic_DNA"/>
</dbReference>
<organism evidence="3 4">
    <name type="scientific">Xanthomonas campestris pv. phaseoli</name>
    <dbReference type="NCBI Taxonomy" id="317013"/>
    <lineage>
        <taxon>Bacteria</taxon>
        <taxon>Pseudomonadati</taxon>
        <taxon>Pseudomonadota</taxon>
        <taxon>Gammaproteobacteria</taxon>
        <taxon>Lysobacterales</taxon>
        <taxon>Lysobacteraceae</taxon>
        <taxon>Xanthomonas</taxon>
    </lineage>
</organism>
<dbReference type="EMBL" id="OCYS01000108">
    <property type="protein sequence ID" value="SON90986.1"/>
    <property type="molecule type" value="Genomic_DNA"/>
</dbReference>
<evidence type="ECO:0000313" key="4">
    <source>
        <dbReference type="Proteomes" id="UP000234166"/>
    </source>
</evidence>
<reference evidence="4 5" key="1">
    <citation type="submission" date="2017-10" db="EMBL/GenBank/DDBJ databases">
        <authorList>
            <person name="Regsiter A."/>
            <person name="William W."/>
        </authorList>
    </citation>
    <scope>NUCLEOTIDE SEQUENCE [LARGE SCALE GENOMIC DNA]</scope>
    <source>
        <strain evidence="2 5">CFBP6984</strain>
        <strain evidence="3 4">CFBP7430</strain>
    </source>
</reference>
<evidence type="ECO:0000313" key="2">
    <source>
        <dbReference type="EMBL" id="SON84030.1"/>
    </source>
</evidence>
<comment type="caution">
    <text evidence="3">The sequence shown here is derived from an EMBL/GenBank/DDBJ whole genome shotgun (WGS) entry which is preliminary data.</text>
</comment>
<dbReference type="AlphaFoldDB" id="A0AB38E2J0"/>
<dbReference type="Proteomes" id="UP000234166">
    <property type="component" value="Unassembled WGS sequence"/>
</dbReference>
<evidence type="ECO:0000313" key="5">
    <source>
        <dbReference type="Proteomes" id="UP000234181"/>
    </source>
</evidence>
<feature type="region of interest" description="Disordered" evidence="1">
    <location>
        <begin position="32"/>
        <end position="55"/>
    </location>
</feature>
<keyword evidence="5" id="KW-1185">Reference proteome</keyword>
<accession>A0AB38E2J0</accession>